<name>A0A1J4QH83_9GAMM</name>
<dbReference type="GO" id="GO:0043565">
    <property type="term" value="F:sequence-specific DNA binding"/>
    <property type="evidence" value="ECO:0007669"/>
    <property type="project" value="TreeGrafter"/>
</dbReference>
<accession>A0A1J4QH83</accession>
<dbReference type="STRING" id="1414654.BFR47_00570"/>
<dbReference type="PANTHER" id="PTHR30537:SF20">
    <property type="entry name" value="TRANSCRIPTIONAL REGULATORY PROTEIN"/>
    <property type="match status" value="1"/>
</dbReference>
<dbReference type="GO" id="GO:0003700">
    <property type="term" value="F:DNA-binding transcription factor activity"/>
    <property type="evidence" value="ECO:0007669"/>
    <property type="project" value="InterPro"/>
</dbReference>
<proteinExistence type="inferred from homology"/>
<gene>
    <name evidence="6" type="ORF">BFR47_00570</name>
</gene>
<dbReference type="Gene3D" id="1.10.10.10">
    <property type="entry name" value="Winged helix-like DNA-binding domain superfamily/Winged helix DNA-binding domain"/>
    <property type="match status" value="1"/>
</dbReference>
<dbReference type="PANTHER" id="PTHR30537">
    <property type="entry name" value="HTH-TYPE TRANSCRIPTIONAL REGULATOR"/>
    <property type="match status" value="1"/>
</dbReference>
<keyword evidence="4" id="KW-0804">Transcription</keyword>
<dbReference type="RefSeq" id="WP_071472003.1">
    <property type="nucleotide sequence ID" value="NZ_MDKE01000011.1"/>
</dbReference>
<keyword evidence="2" id="KW-0805">Transcription regulation</keyword>
<dbReference type="Gene3D" id="3.40.190.10">
    <property type="entry name" value="Periplasmic binding protein-like II"/>
    <property type="match status" value="2"/>
</dbReference>
<feature type="domain" description="HTH lysR-type" evidence="5">
    <location>
        <begin position="9"/>
        <end position="62"/>
    </location>
</feature>
<reference evidence="6 7" key="1">
    <citation type="submission" date="2016-07" db="EMBL/GenBank/DDBJ databases">
        <title>Draft Genome Sequence of Oceanisphaera psychrotolerans, isolated from coastal sediment samples.</title>
        <authorList>
            <person name="Zhuo S."/>
            <person name="Ruan Z."/>
        </authorList>
    </citation>
    <scope>NUCLEOTIDE SEQUENCE [LARGE SCALE GENOMIC DNA]</scope>
    <source>
        <strain evidence="6 7">LAM-WHM-ZC</strain>
    </source>
</reference>
<dbReference type="AlphaFoldDB" id="A0A1J4QH83"/>
<dbReference type="InterPro" id="IPR058163">
    <property type="entry name" value="LysR-type_TF_proteobact-type"/>
</dbReference>
<dbReference type="InterPro" id="IPR000847">
    <property type="entry name" value="LysR_HTH_N"/>
</dbReference>
<dbReference type="InterPro" id="IPR036390">
    <property type="entry name" value="WH_DNA-bd_sf"/>
</dbReference>
<dbReference type="OrthoDB" id="9815676at2"/>
<dbReference type="GO" id="GO:0006351">
    <property type="term" value="P:DNA-templated transcription"/>
    <property type="evidence" value="ECO:0007669"/>
    <property type="project" value="TreeGrafter"/>
</dbReference>
<dbReference type="Pfam" id="PF00126">
    <property type="entry name" value="HTH_1"/>
    <property type="match status" value="1"/>
</dbReference>
<dbReference type="InterPro" id="IPR005119">
    <property type="entry name" value="LysR_subst-bd"/>
</dbReference>
<keyword evidence="3" id="KW-0238">DNA-binding</keyword>
<evidence type="ECO:0000313" key="7">
    <source>
        <dbReference type="Proteomes" id="UP000243073"/>
    </source>
</evidence>
<evidence type="ECO:0000256" key="3">
    <source>
        <dbReference type="ARBA" id="ARBA00023125"/>
    </source>
</evidence>
<evidence type="ECO:0000259" key="5">
    <source>
        <dbReference type="PROSITE" id="PS50931"/>
    </source>
</evidence>
<protein>
    <submittedName>
        <fullName evidence="6">LysR family transcriptional regulator</fullName>
    </submittedName>
</protein>
<dbReference type="Proteomes" id="UP000243073">
    <property type="component" value="Unassembled WGS sequence"/>
</dbReference>
<dbReference type="Pfam" id="PF03466">
    <property type="entry name" value="LysR_substrate"/>
    <property type="match status" value="1"/>
</dbReference>
<evidence type="ECO:0000313" key="6">
    <source>
        <dbReference type="EMBL" id="OIN12228.1"/>
    </source>
</evidence>
<evidence type="ECO:0000256" key="4">
    <source>
        <dbReference type="ARBA" id="ARBA00023163"/>
    </source>
</evidence>
<dbReference type="PROSITE" id="PS50931">
    <property type="entry name" value="HTH_LYSR"/>
    <property type="match status" value="1"/>
</dbReference>
<keyword evidence="7" id="KW-1185">Reference proteome</keyword>
<comment type="similarity">
    <text evidence="1">Belongs to the LysR transcriptional regulatory family.</text>
</comment>
<evidence type="ECO:0000256" key="2">
    <source>
        <dbReference type="ARBA" id="ARBA00023015"/>
    </source>
</evidence>
<dbReference type="SUPFAM" id="SSF53850">
    <property type="entry name" value="Periplasmic binding protein-like II"/>
    <property type="match status" value="1"/>
</dbReference>
<sequence length="295" mass="32585">MAIVSRTEDLEILLAIIDSGGFSAAARVLDIQVARVSRAVTRLETELDCTLLNRTTRRVELTEEGRLFVEQAREGLNQLAEAEEQLRALKGAPAGRLRVDAATPFILHQLVPLIGGFRQAYPQIQLELVANENIIDLLEKRTDVAIRIGRLEDSNLHARLLGRSPLHIVASPAYLEQAGIPESIAALQDHSVIGFTDAAHLNRWPLVEPVEIRPAIGSSSGETIRQLCLAGQGIALLSRFMVHDDLSQQRLISLLNTEILTPSPREQVQAVYYRNTALSSRISAFLDYIGPRLEL</sequence>
<dbReference type="EMBL" id="MDKE01000011">
    <property type="protein sequence ID" value="OIN12228.1"/>
    <property type="molecule type" value="Genomic_DNA"/>
</dbReference>
<dbReference type="FunFam" id="1.10.10.10:FF:000001">
    <property type="entry name" value="LysR family transcriptional regulator"/>
    <property type="match status" value="1"/>
</dbReference>
<dbReference type="SUPFAM" id="SSF46785">
    <property type="entry name" value="Winged helix' DNA-binding domain"/>
    <property type="match status" value="1"/>
</dbReference>
<organism evidence="6 7">
    <name type="scientific">Oceanisphaera psychrotolerans</name>
    <dbReference type="NCBI Taxonomy" id="1414654"/>
    <lineage>
        <taxon>Bacteria</taxon>
        <taxon>Pseudomonadati</taxon>
        <taxon>Pseudomonadota</taxon>
        <taxon>Gammaproteobacteria</taxon>
        <taxon>Aeromonadales</taxon>
        <taxon>Aeromonadaceae</taxon>
        <taxon>Oceanisphaera</taxon>
    </lineage>
</organism>
<comment type="caution">
    <text evidence="6">The sequence shown here is derived from an EMBL/GenBank/DDBJ whole genome shotgun (WGS) entry which is preliminary data.</text>
</comment>
<dbReference type="InterPro" id="IPR036388">
    <property type="entry name" value="WH-like_DNA-bd_sf"/>
</dbReference>
<evidence type="ECO:0000256" key="1">
    <source>
        <dbReference type="ARBA" id="ARBA00009437"/>
    </source>
</evidence>